<dbReference type="Proteomes" id="UP001145114">
    <property type="component" value="Unassembled WGS sequence"/>
</dbReference>
<comment type="caution">
    <text evidence="1">The sequence shown here is derived from an EMBL/GenBank/DDBJ whole genome shotgun (WGS) entry which is preliminary data.</text>
</comment>
<dbReference type="EMBL" id="JAMZIH010002940">
    <property type="protein sequence ID" value="KAJ1677126.1"/>
    <property type="molecule type" value="Genomic_DNA"/>
</dbReference>
<accession>A0ACC1HP88</accession>
<keyword evidence="2" id="KW-1185">Reference proteome</keyword>
<name>A0ACC1HP88_9FUNG</name>
<sequence>MSIGVPIKLLHEVQGHIVTIELKTGQEYRGVVVDVEDNMNVQLKQIEVRQRDGRKSHMERAYIRGSTIRYFVIPDMFKNAPMIKNMDPKNTKGRGIGLGRGKLSLPMARGQYNMRG</sequence>
<reference evidence="1" key="1">
    <citation type="submission" date="2022-06" db="EMBL/GenBank/DDBJ databases">
        <title>Phylogenomic reconstructions and comparative analyses of Kickxellomycotina fungi.</title>
        <authorList>
            <person name="Reynolds N.K."/>
            <person name="Stajich J.E."/>
            <person name="Barry K."/>
            <person name="Grigoriev I.V."/>
            <person name="Crous P."/>
            <person name="Smith M.E."/>
        </authorList>
    </citation>
    <scope>NUCLEOTIDE SEQUENCE</scope>
    <source>
        <strain evidence="1">RSA 2271</strain>
    </source>
</reference>
<protein>
    <submittedName>
        <fullName evidence="1">Small nuclear ribonucleoprotein Sm D3</fullName>
    </submittedName>
</protein>
<evidence type="ECO:0000313" key="1">
    <source>
        <dbReference type="EMBL" id="KAJ1677126.1"/>
    </source>
</evidence>
<evidence type="ECO:0000313" key="2">
    <source>
        <dbReference type="Proteomes" id="UP001145114"/>
    </source>
</evidence>
<proteinExistence type="predicted"/>
<keyword evidence="1" id="KW-0687">Ribonucleoprotein</keyword>
<organism evidence="1 2">
    <name type="scientific">Spiromyces aspiralis</name>
    <dbReference type="NCBI Taxonomy" id="68401"/>
    <lineage>
        <taxon>Eukaryota</taxon>
        <taxon>Fungi</taxon>
        <taxon>Fungi incertae sedis</taxon>
        <taxon>Zoopagomycota</taxon>
        <taxon>Kickxellomycotina</taxon>
        <taxon>Kickxellomycetes</taxon>
        <taxon>Kickxellales</taxon>
        <taxon>Kickxellaceae</taxon>
        <taxon>Spiromyces</taxon>
    </lineage>
</organism>
<gene>
    <name evidence="1" type="primary">SMD3</name>
    <name evidence="1" type="ORF">EV182_006821</name>
</gene>